<dbReference type="InterPro" id="IPR026902">
    <property type="entry name" value="RnfC_N"/>
</dbReference>
<keyword evidence="7" id="KW-0411">Iron-sulfur</keyword>
<evidence type="ECO:0000256" key="4">
    <source>
        <dbReference type="ARBA" id="ARBA00022737"/>
    </source>
</evidence>
<proteinExistence type="predicted"/>
<dbReference type="Proteomes" id="UP000675664">
    <property type="component" value="Unassembled WGS sequence"/>
</dbReference>
<dbReference type="EMBL" id="JAGSND010000018">
    <property type="protein sequence ID" value="MBR0599885.1"/>
    <property type="molecule type" value="Genomic_DNA"/>
</dbReference>
<dbReference type="Pfam" id="PF13534">
    <property type="entry name" value="Fer4_17"/>
    <property type="match status" value="1"/>
</dbReference>
<dbReference type="AlphaFoldDB" id="A0A8J7W6L9"/>
<keyword evidence="3" id="KW-0479">Metal-binding</keyword>
<dbReference type="InterPro" id="IPR019554">
    <property type="entry name" value="Soluble_ligand-bd"/>
</dbReference>
<evidence type="ECO:0000256" key="1">
    <source>
        <dbReference type="ARBA" id="ARBA00022448"/>
    </source>
</evidence>
<organism evidence="9 10">
    <name type="scientific">Sinanaerobacter chloroacetimidivorans</name>
    <dbReference type="NCBI Taxonomy" id="2818044"/>
    <lineage>
        <taxon>Bacteria</taxon>
        <taxon>Bacillati</taxon>
        <taxon>Bacillota</taxon>
        <taxon>Clostridia</taxon>
        <taxon>Peptostreptococcales</taxon>
        <taxon>Anaerovoracaceae</taxon>
        <taxon>Sinanaerobacter</taxon>
    </lineage>
</organism>
<accession>A0A8J7W6L9</accession>
<dbReference type="SUPFAM" id="SSF142984">
    <property type="entry name" value="Nqo1 middle domain-like"/>
    <property type="match status" value="1"/>
</dbReference>
<evidence type="ECO:0000313" key="9">
    <source>
        <dbReference type="EMBL" id="MBR0599885.1"/>
    </source>
</evidence>
<dbReference type="InterPro" id="IPR037225">
    <property type="entry name" value="Nuo51_FMN-bd_sf"/>
</dbReference>
<dbReference type="InterPro" id="IPR017900">
    <property type="entry name" value="4Fe4S_Fe_S_CS"/>
</dbReference>
<dbReference type="GO" id="GO:0009055">
    <property type="term" value="F:electron transfer activity"/>
    <property type="evidence" value="ECO:0007669"/>
    <property type="project" value="InterPro"/>
</dbReference>
<feature type="domain" description="4Fe-4S ferredoxin-type" evidence="8">
    <location>
        <begin position="243"/>
        <end position="272"/>
    </location>
</feature>
<dbReference type="PIRSF" id="PIRSF036408">
    <property type="entry name" value="PduS_prd"/>
    <property type="match status" value="1"/>
</dbReference>
<dbReference type="InterPro" id="IPR009051">
    <property type="entry name" value="Helical_ferredxn"/>
</dbReference>
<dbReference type="GO" id="GO:0051539">
    <property type="term" value="F:4 iron, 4 sulfur cluster binding"/>
    <property type="evidence" value="ECO:0007669"/>
    <property type="project" value="UniProtKB-KW"/>
</dbReference>
<dbReference type="PANTHER" id="PTHR43034">
    <property type="entry name" value="ION-TRANSLOCATING OXIDOREDUCTASE COMPLEX SUBUNIT C"/>
    <property type="match status" value="1"/>
</dbReference>
<dbReference type="InterPro" id="IPR011538">
    <property type="entry name" value="Nuo51_FMN-bd"/>
</dbReference>
<reference evidence="9" key="1">
    <citation type="submission" date="2021-04" db="EMBL/GenBank/DDBJ databases">
        <title>Sinoanaerobacter chloroacetimidivorans sp. nov., an obligate anaerobic bacterium isolated from anaerobic sludge.</title>
        <authorList>
            <person name="Bao Y."/>
        </authorList>
    </citation>
    <scope>NUCLEOTIDE SEQUENCE</scope>
    <source>
        <strain evidence="9">BAD-6</strain>
    </source>
</reference>
<keyword evidence="1" id="KW-0813">Transport</keyword>
<evidence type="ECO:0000256" key="6">
    <source>
        <dbReference type="ARBA" id="ARBA00023004"/>
    </source>
</evidence>
<keyword evidence="6" id="KW-0408">Iron</keyword>
<dbReference type="InterPro" id="IPR010208">
    <property type="entry name" value="Ion_transpt_RnfC/RsxC"/>
</dbReference>
<dbReference type="Gene3D" id="1.10.1060.10">
    <property type="entry name" value="Alpha-helical ferredoxin"/>
    <property type="match status" value="1"/>
</dbReference>
<keyword evidence="5" id="KW-0249">Electron transport</keyword>
<gene>
    <name evidence="9" type="ORF">KCX82_18535</name>
</gene>
<reference evidence="9" key="2">
    <citation type="submission" date="2021-04" db="EMBL/GenBank/DDBJ databases">
        <authorList>
            <person name="Liu J."/>
        </authorList>
    </citation>
    <scope>NUCLEOTIDE SEQUENCE</scope>
    <source>
        <strain evidence="9">BAD-6</strain>
    </source>
</reference>
<dbReference type="SUPFAM" id="SSF46548">
    <property type="entry name" value="alpha-helical ferredoxin"/>
    <property type="match status" value="1"/>
</dbReference>
<dbReference type="PROSITE" id="PS00198">
    <property type="entry name" value="4FE4S_FER_1"/>
    <property type="match status" value="1"/>
</dbReference>
<evidence type="ECO:0000256" key="5">
    <source>
        <dbReference type="ARBA" id="ARBA00022982"/>
    </source>
</evidence>
<dbReference type="InterPro" id="IPR017896">
    <property type="entry name" value="4Fe4S_Fe-S-bd"/>
</dbReference>
<evidence type="ECO:0000256" key="3">
    <source>
        <dbReference type="ARBA" id="ARBA00022723"/>
    </source>
</evidence>
<dbReference type="Pfam" id="PF10531">
    <property type="entry name" value="SLBB"/>
    <property type="match status" value="1"/>
</dbReference>
<dbReference type="InterPro" id="IPR017054">
    <property type="entry name" value="PduS"/>
</dbReference>
<evidence type="ECO:0000259" key="8">
    <source>
        <dbReference type="PROSITE" id="PS51379"/>
    </source>
</evidence>
<keyword evidence="4" id="KW-0677">Repeat</keyword>
<name>A0A8J7W6L9_9FIRM</name>
<keyword evidence="2" id="KW-0004">4Fe-4S</keyword>
<dbReference type="PANTHER" id="PTHR43034:SF2">
    <property type="entry name" value="ION-TRANSLOCATING OXIDOREDUCTASE COMPLEX SUBUNIT C"/>
    <property type="match status" value="1"/>
</dbReference>
<evidence type="ECO:0000256" key="7">
    <source>
        <dbReference type="ARBA" id="ARBA00023014"/>
    </source>
</evidence>
<dbReference type="RefSeq" id="WP_227020015.1">
    <property type="nucleotide sequence ID" value="NZ_JAGSND010000018.1"/>
</dbReference>
<dbReference type="PROSITE" id="PS51379">
    <property type="entry name" value="4FE4S_FER_2"/>
    <property type="match status" value="1"/>
</dbReference>
<keyword evidence="10" id="KW-1185">Reference proteome</keyword>
<evidence type="ECO:0000256" key="2">
    <source>
        <dbReference type="ARBA" id="ARBA00022485"/>
    </source>
</evidence>
<dbReference type="Pfam" id="PF13375">
    <property type="entry name" value="RnfC_N"/>
    <property type="match status" value="1"/>
</dbReference>
<comment type="caution">
    <text evidence="9">The sequence shown here is derived from an EMBL/GenBank/DDBJ whole genome shotgun (WGS) entry which is preliminary data.</text>
</comment>
<evidence type="ECO:0000313" key="10">
    <source>
        <dbReference type="Proteomes" id="UP000675664"/>
    </source>
</evidence>
<dbReference type="GO" id="GO:0016020">
    <property type="term" value="C:membrane"/>
    <property type="evidence" value="ECO:0007669"/>
    <property type="project" value="InterPro"/>
</dbReference>
<dbReference type="GO" id="GO:0046872">
    <property type="term" value="F:metal ion binding"/>
    <property type="evidence" value="ECO:0007669"/>
    <property type="project" value="UniProtKB-KW"/>
</dbReference>
<dbReference type="Pfam" id="PF01512">
    <property type="entry name" value="Complex1_51K"/>
    <property type="match status" value="1"/>
</dbReference>
<protein>
    <submittedName>
        <fullName evidence="9">4Fe-4S dicluster domain-containing protein</fullName>
    </submittedName>
</protein>
<sequence length="447" mass="49001">MKKEEILKKIEDYGVVGSGGAGFPTHIKYRTKAETVIVNLAECEPLLRVDQQLAERYGEDLVEGLECAMTAVDAGEGIIALKEKYRKAVQKLEPLLNDRMRIFYLRDVYPAGDEFITIKMATGKSVPPASIPISIGVVVSNAQTLINVARAMKGQPVVTRTITVTGNVKNPVTVTVPIGISYRQLLEMTGNDISGEDAYIDGGPFMGKMLTDLDSTVTKTSGGLVVLPKDHVLVKIKTQPMSHILRVARTVCEQCQLCTDLCPRNIIGHRDLKPHMSIRAVNYGKMTQSQTIKGAILCSDCGVCELYSCPVNISPRRVNQAIKQELVSLGIKYEGVLSNEDPLWNARLVPSRQIANRAGLKNYYHLDAPLLEDLPDVHKVRINLKQHVGVPSEPVVLPGDPVKKGDLIARIKKGQLGANLHASIDGVVSKINDKEITIEKGGEEEWK</sequence>
<dbReference type="Gene3D" id="3.40.50.11540">
    <property type="entry name" value="NADH-ubiquinone oxidoreductase 51kDa subunit"/>
    <property type="match status" value="1"/>
</dbReference>
<dbReference type="SUPFAM" id="SSF142019">
    <property type="entry name" value="Nqo1 FMN-binding domain-like"/>
    <property type="match status" value="1"/>
</dbReference>